<sequence>MNRVNSDSMQENAAAMMIKMEQMLTAQRHAFLRDGAPTIAQRKAALRHLRSAILAQRGALTAAVSADFGHRSPYETDILEILVTVQAIDYLLRNLKRFMQPERRHVALPYQAGRAYVQYQPKGVIGVMAPWNYPFSLTFIPLATALAAGNRVMLKPSELTPHTSQLIETMLAALFPADEVAVVTGGPDVGAGFSELAFDHLVFTGSTAIGRQVMQAAGKNLVPLTLELGGKSPAVVAPGALTARTVNSLAFGKLSNAGQTCIAPDFLLIHQDDVENFIALYDAAVKAFYPDGPTSHDYGAIINDRHYHRLQDLLTDAQARGARIVPVGHRPDSAVERPKTLAPTLIVGAPDDSRIMQEEIFGPLLPVRTYAAFDETIDVINAGPRPLALYYFGPGGTLQDRLLAGTTSGNVSGNATLLHFAQDDLPFGGIGPSGMGACHGIEGFRALSHAKGVFIQSRWRFTDLLRAPFGRLADAVLKVMLRRR</sequence>
<dbReference type="Gene3D" id="3.40.309.10">
    <property type="entry name" value="Aldehyde Dehydrogenase, Chain A, domain 2"/>
    <property type="match status" value="1"/>
</dbReference>
<dbReference type="InterPro" id="IPR016162">
    <property type="entry name" value="Ald_DH_N"/>
</dbReference>
<evidence type="ECO:0000259" key="8">
    <source>
        <dbReference type="Pfam" id="PF00171"/>
    </source>
</evidence>
<organism evidence="9 10">
    <name type="scientific">Serratia marcescens</name>
    <dbReference type="NCBI Taxonomy" id="615"/>
    <lineage>
        <taxon>Bacteria</taxon>
        <taxon>Pseudomonadati</taxon>
        <taxon>Pseudomonadota</taxon>
        <taxon>Gammaproteobacteria</taxon>
        <taxon>Enterobacterales</taxon>
        <taxon>Yersiniaceae</taxon>
        <taxon>Serratia</taxon>
    </lineage>
</organism>
<dbReference type="Proteomes" id="UP001234811">
    <property type="component" value="Unassembled WGS sequence"/>
</dbReference>
<evidence type="ECO:0000256" key="3">
    <source>
        <dbReference type="ARBA" id="ARBA00023027"/>
    </source>
</evidence>
<feature type="active site" evidence="5">
    <location>
        <position position="261"/>
    </location>
</feature>
<accession>A0ABD5BFD7</accession>
<dbReference type="SUPFAM" id="SSF53720">
    <property type="entry name" value="ALDH-like"/>
    <property type="match status" value="1"/>
</dbReference>
<evidence type="ECO:0000256" key="6">
    <source>
        <dbReference type="PROSITE-ProRule" id="PRU10007"/>
    </source>
</evidence>
<protein>
    <recommendedName>
        <fullName evidence="4">Aldehyde dehydrogenase</fullName>
    </recommendedName>
</protein>
<evidence type="ECO:0000256" key="5">
    <source>
        <dbReference type="PIRSR" id="PIRSR036492-1"/>
    </source>
</evidence>
<feature type="active site" evidence="5 6">
    <location>
        <position position="227"/>
    </location>
</feature>
<dbReference type="InterPro" id="IPR029510">
    <property type="entry name" value="Ald_DH_CS_GLU"/>
</dbReference>
<dbReference type="Pfam" id="PF00171">
    <property type="entry name" value="Aldedh"/>
    <property type="match status" value="1"/>
</dbReference>
<dbReference type="Gene3D" id="3.40.605.10">
    <property type="entry name" value="Aldehyde Dehydrogenase, Chain A, domain 1"/>
    <property type="match status" value="1"/>
</dbReference>
<dbReference type="PANTHER" id="PTHR43570:SF20">
    <property type="entry name" value="ALDEHYDE DEHYDROGENASE ALDX-RELATED"/>
    <property type="match status" value="1"/>
</dbReference>
<gene>
    <name evidence="9" type="ORF">RF091_07525</name>
</gene>
<dbReference type="EMBL" id="JAVIPQ010000128">
    <property type="protein sequence ID" value="MDQ9555367.1"/>
    <property type="molecule type" value="Genomic_DNA"/>
</dbReference>
<dbReference type="PROSITE" id="PS00687">
    <property type="entry name" value="ALDEHYDE_DEHYDR_GLU"/>
    <property type="match status" value="1"/>
</dbReference>
<dbReference type="PANTHER" id="PTHR43570">
    <property type="entry name" value="ALDEHYDE DEHYDROGENASE"/>
    <property type="match status" value="1"/>
</dbReference>
<dbReference type="CDD" id="cd07133">
    <property type="entry name" value="ALDH_CALDH_CalB"/>
    <property type="match status" value="1"/>
</dbReference>
<dbReference type="GO" id="GO:0016491">
    <property type="term" value="F:oxidoreductase activity"/>
    <property type="evidence" value="ECO:0007669"/>
    <property type="project" value="UniProtKB-KW"/>
</dbReference>
<comment type="similarity">
    <text evidence="1 4 7">Belongs to the aldehyde dehydrogenase family.</text>
</comment>
<dbReference type="PROSITE" id="PS00070">
    <property type="entry name" value="ALDEHYDE_DEHYDR_CYS"/>
    <property type="match status" value="1"/>
</dbReference>
<dbReference type="InterPro" id="IPR016163">
    <property type="entry name" value="Ald_DH_C"/>
</dbReference>
<comment type="caution">
    <text evidence="9">The sequence shown here is derived from an EMBL/GenBank/DDBJ whole genome shotgun (WGS) entry which is preliminary data.</text>
</comment>
<evidence type="ECO:0000313" key="10">
    <source>
        <dbReference type="Proteomes" id="UP001234811"/>
    </source>
</evidence>
<name>A0ABD5BFD7_SERMA</name>
<dbReference type="AlphaFoldDB" id="A0ABD5BFD7"/>
<keyword evidence="2 4" id="KW-0560">Oxidoreductase</keyword>
<dbReference type="InterPro" id="IPR016160">
    <property type="entry name" value="Ald_DH_CS_CYS"/>
</dbReference>
<evidence type="ECO:0000256" key="2">
    <source>
        <dbReference type="ARBA" id="ARBA00023002"/>
    </source>
</evidence>
<evidence type="ECO:0000256" key="1">
    <source>
        <dbReference type="ARBA" id="ARBA00009986"/>
    </source>
</evidence>
<dbReference type="InterPro" id="IPR016161">
    <property type="entry name" value="Ald_DH/histidinol_DH"/>
</dbReference>
<evidence type="ECO:0000256" key="7">
    <source>
        <dbReference type="RuleBase" id="RU003345"/>
    </source>
</evidence>
<dbReference type="PIRSF" id="PIRSF036492">
    <property type="entry name" value="ALDH"/>
    <property type="match status" value="1"/>
</dbReference>
<feature type="domain" description="Aldehyde dehydrogenase" evidence="8">
    <location>
        <begin position="9"/>
        <end position="451"/>
    </location>
</feature>
<dbReference type="RefSeq" id="WP_080298862.1">
    <property type="nucleotide sequence ID" value="NZ_CP026050.1"/>
</dbReference>
<keyword evidence="3" id="KW-0520">NAD</keyword>
<evidence type="ECO:0000313" key="9">
    <source>
        <dbReference type="EMBL" id="MDQ9555367.1"/>
    </source>
</evidence>
<reference evidence="9 10" key="1">
    <citation type="submission" date="2023-07" db="EMBL/GenBank/DDBJ databases">
        <title>Pathogens genome sequencing project 196.</title>
        <authorList>
            <person name="Cao X."/>
        </authorList>
    </citation>
    <scope>NUCLEOTIDE SEQUENCE [LARGE SCALE GENOMIC DNA]</scope>
    <source>
        <strain evidence="9 10">SM41</strain>
    </source>
</reference>
<dbReference type="InterPro" id="IPR012394">
    <property type="entry name" value="Aldehyde_DH_NAD(P)"/>
</dbReference>
<proteinExistence type="inferred from homology"/>
<evidence type="ECO:0000256" key="4">
    <source>
        <dbReference type="PIRNR" id="PIRNR036492"/>
    </source>
</evidence>
<dbReference type="InterPro" id="IPR015590">
    <property type="entry name" value="Aldehyde_DH_dom"/>
</dbReference>